<evidence type="ECO:0000256" key="5">
    <source>
        <dbReference type="ARBA" id="ARBA00042627"/>
    </source>
</evidence>
<dbReference type="InterPro" id="IPR036388">
    <property type="entry name" value="WH-like_DNA-bd_sf"/>
</dbReference>
<organism evidence="8 9">
    <name type="scientific">Providencia rettgeri</name>
    <dbReference type="NCBI Taxonomy" id="587"/>
    <lineage>
        <taxon>Bacteria</taxon>
        <taxon>Pseudomonadati</taxon>
        <taxon>Pseudomonadota</taxon>
        <taxon>Gammaproteobacteria</taxon>
        <taxon>Enterobacterales</taxon>
        <taxon>Morganellaceae</taxon>
        <taxon>Providencia</taxon>
    </lineage>
</organism>
<keyword evidence="6" id="KW-0812">Transmembrane</keyword>
<dbReference type="InterPro" id="IPR005471">
    <property type="entry name" value="Tscrpt_reg_IclR_N"/>
</dbReference>
<keyword evidence="2" id="KW-0238">DNA-binding</keyword>
<gene>
    <name evidence="8" type="ORF">EX242_18600</name>
</gene>
<reference evidence="8" key="1">
    <citation type="submission" date="2019-02" db="EMBL/GenBank/DDBJ databases">
        <title>Genomic characterization of isolates from hospital effluents in KZN, South Africa.</title>
        <authorList>
            <person name="Ntshobeni N."/>
            <person name="Allam M."/>
            <person name="Ismail A."/>
            <person name="Amoako D."/>
            <person name="Essack S."/>
            <person name="Chenia H."/>
        </authorList>
    </citation>
    <scope>NUCLEOTIDE SEQUENCE</scope>
    <source>
        <strain evidence="8">AFE97_S1</strain>
    </source>
</reference>
<dbReference type="InterPro" id="IPR014757">
    <property type="entry name" value="Tscrpt_reg_IclR_C"/>
</dbReference>
<evidence type="ECO:0000256" key="6">
    <source>
        <dbReference type="SAM" id="Phobius"/>
    </source>
</evidence>
<protein>
    <recommendedName>
        <fullName evidence="4">HTH-type transcriptional repressor AllR</fullName>
    </recommendedName>
    <alternativeName>
        <fullName evidence="5">Negative regulator of allantoin and glyoxylate utilization operons</fullName>
    </alternativeName>
</protein>
<dbReference type="GO" id="GO:0003677">
    <property type="term" value="F:DNA binding"/>
    <property type="evidence" value="ECO:0007669"/>
    <property type="project" value="UniProtKB-KW"/>
</dbReference>
<dbReference type="SUPFAM" id="SSF46785">
    <property type="entry name" value="Winged helix' DNA-binding domain"/>
    <property type="match status" value="1"/>
</dbReference>
<evidence type="ECO:0000313" key="8">
    <source>
        <dbReference type="EMBL" id="MBX6982253.1"/>
    </source>
</evidence>
<evidence type="ECO:0000256" key="3">
    <source>
        <dbReference type="ARBA" id="ARBA00023163"/>
    </source>
</evidence>
<evidence type="ECO:0000256" key="1">
    <source>
        <dbReference type="ARBA" id="ARBA00023015"/>
    </source>
</evidence>
<dbReference type="InterPro" id="IPR029016">
    <property type="entry name" value="GAF-like_dom_sf"/>
</dbReference>
<keyword evidence="6" id="KW-1133">Transmembrane helix</keyword>
<evidence type="ECO:0000259" key="7">
    <source>
        <dbReference type="PROSITE" id="PS51078"/>
    </source>
</evidence>
<name>A0AAP2K1X2_PRORE</name>
<dbReference type="PANTHER" id="PTHR30136:SF24">
    <property type="entry name" value="HTH-TYPE TRANSCRIPTIONAL REPRESSOR ALLR"/>
    <property type="match status" value="1"/>
</dbReference>
<evidence type="ECO:0000256" key="2">
    <source>
        <dbReference type="ARBA" id="ARBA00023125"/>
    </source>
</evidence>
<dbReference type="Gene3D" id="3.30.450.40">
    <property type="match status" value="1"/>
</dbReference>
<dbReference type="SUPFAM" id="SSF55781">
    <property type="entry name" value="GAF domain-like"/>
    <property type="match status" value="1"/>
</dbReference>
<dbReference type="GO" id="GO:0045892">
    <property type="term" value="P:negative regulation of DNA-templated transcription"/>
    <property type="evidence" value="ECO:0007669"/>
    <property type="project" value="TreeGrafter"/>
</dbReference>
<proteinExistence type="predicted"/>
<keyword evidence="6" id="KW-0472">Membrane</keyword>
<feature type="transmembrane region" description="Helical" evidence="6">
    <location>
        <begin position="6"/>
        <end position="26"/>
    </location>
</feature>
<keyword evidence="1" id="KW-0805">Transcription regulation</keyword>
<evidence type="ECO:0000256" key="4">
    <source>
        <dbReference type="ARBA" id="ARBA00040379"/>
    </source>
</evidence>
<keyword evidence="3" id="KW-0804">Transcription</keyword>
<dbReference type="Pfam" id="PF09339">
    <property type="entry name" value="HTH_IclR"/>
    <property type="match status" value="1"/>
</dbReference>
<dbReference type="Proteomes" id="UP000824410">
    <property type="component" value="Unassembled WGS sequence"/>
</dbReference>
<accession>A0AAP2K1X2</accession>
<dbReference type="Gene3D" id="1.10.10.10">
    <property type="entry name" value="Winged helix-like DNA-binding domain superfamily/Winged helix DNA-binding domain"/>
    <property type="match status" value="1"/>
</dbReference>
<sequence length="281" mass="31849">MATNHLLCMLFHLNIFTSISGTLFLIKERKITIIPFNLMHTGGSMSNQLQSAGFVLTLLDHFSIDKPIWGVRELARHIGKSPSMVQRGFNLLEEQGFLQKNNSKEYLLGLRCIEIGHIANNTRQFSQLANDYLQPLASKTHETIFIYRRYNDIAICNFILENDHLIRFTSKEGEALSLHEAPFTQIILSSMDVTYIEDYLLKHNLQNDLELKHQLKLYADEGYAYSKEAYLAGTQGLSVPIFSFEKGVLGSLCIAASSQSKNLTEYYPLLKSTASKLSAIF</sequence>
<dbReference type="PROSITE" id="PS51078">
    <property type="entry name" value="ICLR_ED"/>
    <property type="match status" value="1"/>
</dbReference>
<dbReference type="PANTHER" id="PTHR30136">
    <property type="entry name" value="HELIX-TURN-HELIX TRANSCRIPTIONAL REGULATOR, ICLR FAMILY"/>
    <property type="match status" value="1"/>
</dbReference>
<dbReference type="GO" id="GO:0003700">
    <property type="term" value="F:DNA-binding transcription factor activity"/>
    <property type="evidence" value="ECO:0007669"/>
    <property type="project" value="TreeGrafter"/>
</dbReference>
<dbReference type="AlphaFoldDB" id="A0AAP2K1X2"/>
<dbReference type="InterPro" id="IPR036390">
    <property type="entry name" value="WH_DNA-bd_sf"/>
</dbReference>
<evidence type="ECO:0000313" key="9">
    <source>
        <dbReference type="Proteomes" id="UP000824410"/>
    </source>
</evidence>
<dbReference type="EMBL" id="SHDO01000025">
    <property type="protein sequence ID" value="MBX6982253.1"/>
    <property type="molecule type" value="Genomic_DNA"/>
</dbReference>
<feature type="domain" description="IclR-ED" evidence="7">
    <location>
        <begin position="111"/>
        <end position="281"/>
    </location>
</feature>
<comment type="caution">
    <text evidence="8">The sequence shown here is derived from an EMBL/GenBank/DDBJ whole genome shotgun (WGS) entry which is preliminary data.</text>
</comment>
<dbReference type="Pfam" id="PF01614">
    <property type="entry name" value="IclR_C"/>
    <property type="match status" value="1"/>
</dbReference>
<dbReference type="InterPro" id="IPR050707">
    <property type="entry name" value="HTH_MetabolicPath_Reg"/>
</dbReference>